<dbReference type="InterPro" id="IPR001895">
    <property type="entry name" value="RASGEF_cat_dom"/>
</dbReference>
<dbReference type="SMART" id="SM00229">
    <property type="entry name" value="RasGEFN"/>
    <property type="match status" value="1"/>
</dbReference>
<dbReference type="CDD" id="cd06224">
    <property type="entry name" value="REM"/>
    <property type="match status" value="1"/>
</dbReference>
<dbReference type="Pfam" id="PF00618">
    <property type="entry name" value="RasGEF_N"/>
    <property type="match status" value="1"/>
</dbReference>
<dbReference type="GO" id="GO:0007265">
    <property type="term" value="P:Ras protein signal transduction"/>
    <property type="evidence" value="ECO:0007669"/>
    <property type="project" value="TreeGrafter"/>
</dbReference>
<dbReference type="Gene3D" id="1.20.870.10">
    <property type="entry name" value="Son of sevenless (SoS) protein Chain: S domain 1"/>
    <property type="match status" value="1"/>
</dbReference>
<dbReference type="KEGG" id="ngr:NAEGRDRAFT_68000"/>
<proteinExistence type="predicted"/>
<dbReference type="SUPFAM" id="SSF48366">
    <property type="entry name" value="Ras GEF"/>
    <property type="match status" value="1"/>
</dbReference>
<feature type="compositionally biased region" description="Low complexity" evidence="4">
    <location>
        <begin position="112"/>
        <end position="122"/>
    </location>
</feature>
<keyword evidence="3" id="KW-0175">Coiled coil</keyword>
<gene>
    <name evidence="8" type="ORF">NAEGRDRAFT_68000</name>
</gene>
<dbReference type="GeneID" id="8850109"/>
<evidence type="ECO:0000256" key="3">
    <source>
        <dbReference type="SAM" id="Coils"/>
    </source>
</evidence>
<evidence type="ECO:0000313" key="8">
    <source>
        <dbReference type="EMBL" id="EFC44076.1"/>
    </source>
</evidence>
<dbReference type="PANTHER" id="PTHR23113">
    <property type="entry name" value="GUANINE NUCLEOTIDE EXCHANGE FACTOR"/>
    <property type="match status" value="1"/>
</dbReference>
<dbReference type="OMA" id="PPCEAYL"/>
<dbReference type="PROSITE" id="PS50009">
    <property type="entry name" value="RASGEF_CAT"/>
    <property type="match status" value="1"/>
</dbReference>
<dbReference type="InterPro" id="IPR036964">
    <property type="entry name" value="RASGEF_cat_dom_sf"/>
</dbReference>
<dbReference type="CDD" id="cd00155">
    <property type="entry name" value="RasGEF"/>
    <property type="match status" value="1"/>
</dbReference>
<dbReference type="InterPro" id="IPR000651">
    <property type="entry name" value="Ras-like_Gua-exchang_fac_N"/>
</dbReference>
<dbReference type="InterPro" id="IPR023578">
    <property type="entry name" value="Ras_GEF_dom_sf"/>
</dbReference>
<evidence type="ECO:0000256" key="2">
    <source>
        <dbReference type="PROSITE-ProRule" id="PRU00168"/>
    </source>
</evidence>
<feature type="compositionally biased region" description="Low complexity" evidence="4">
    <location>
        <begin position="69"/>
        <end position="102"/>
    </location>
</feature>
<keyword evidence="9" id="KW-1185">Reference proteome</keyword>
<protein>
    <submittedName>
        <fullName evidence="8">RasGEF domain-containing protein</fullName>
    </submittedName>
</protein>
<feature type="coiled-coil region" evidence="3">
    <location>
        <begin position="787"/>
        <end position="836"/>
    </location>
</feature>
<evidence type="ECO:0000259" key="5">
    <source>
        <dbReference type="PROSITE" id="PS50009"/>
    </source>
</evidence>
<dbReference type="STRING" id="5762.D2VGJ4"/>
<feature type="region of interest" description="Disordered" evidence="4">
    <location>
        <begin position="112"/>
        <end position="131"/>
    </location>
</feature>
<dbReference type="PANTHER" id="PTHR23113:SF368">
    <property type="entry name" value="CELL DIVISION CONTROL PROTEIN 25"/>
    <property type="match status" value="1"/>
</dbReference>
<evidence type="ECO:0000256" key="4">
    <source>
        <dbReference type="SAM" id="MobiDB-lite"/>
    </source>
</evidence>
<dbReference type="Proteomes" id="UP000006671">
    <property type="component" value="Unassembled WGS sequence"/>
</dbReference>
<dbReference type="Pfam" id="PF00617">
    <property type="entry name" value="RasGEF"/>
    <property type="match status" value="1"/>
</dbReference>
<name>D2VGJ4_NAEGR</name>
<evidence type="ECO:0000259" key="7">
    <source>
        <dbReference type="PROSITE" id="PS50212"/>
    </source>
</evidence>
<evidence type="ECO:0000259" key="6">
    <source>
        <dbReference type="PROSITE" id="PS50010"/>
    </source>
</evidence>
<feature type="compositionally biased region" description="Polar residues" evidence="4">
    <location>
        <begin position="55"/>
        <end position="64"/>
    </location>
</feature>
<dbReference type="PROSITE" id="PS50212">
    <property type="entry name" value="RASGEF_NTER"/>
    <property type="match status" value="1"/>
</dbReference>
<dbReference type="InterPro" id="IPR019804">
    <property type="entry name" value="Ras_G-nucl-exch_fac_CS"/>
</dbReference>
<dbReference type="PROSITE" id="PS00720">
    <property type="entry name" value="RASGEF"/>
    <property type="match status" value="1"/>
</dbReference>
<sequence length="1098" mass="127873">MRLLESTSAIQNVTTGPLSSFEIVKNEEFDTLPEHLQIALGIVVSHDLYQEQQKETSTSLNSSIKDVSDNSQVSNNQQQSTSTASKQITANQLKPPNNKQQQSLQDLKNETLQQENETNQEQDISEREEQEQDLSFARRILGAFDLVSVNERIKQFENASAQQLPRISSLKNVKSKAQQRIMVKYREASPVEELVFDSPSKPNKPKPQIPKKQLSLCLKRFIQREEEYLSHLGYILPSFYKNQIMEVISKRNNDDGEVQIIEKLFNMLINSFSADRKHLRLMQLKRHLAEQTVSEANDQWLDDFGDIILEFVQDTLITKYIDQYLVEYTKKGLRYRIQKILLDSDKQLKTLIEDKLDVASRESQKKDKLITDILTFEQIIQQPTIRLTYYLVQFRDVFHPLIPEDHPCLKLETAIYKLEKKMITNSDILEMAYQLNKTLEIQNRLNIENLERYTAFDLEYNLGSSMRVSISERESTVYKIERPRRKSILEEAVPRMPKFVYSVQAGESSPLANYYDTNDKLIYKVKKNGRSPPCEAYLFENVLIISWLNKDNNFKREKKLYYIDTTCIVEKYGEKGFKLVYAPEKQKCFECETPEERRRWIHYIRSILSGSLLSAQETKQIVKHLRSVSSLERPEARYAEDLDALMARRSIDHAKFDEVEVAGVNVAFGEDGSLIGATIEKLVERMTVSNSVQDMAIKDAFLLTYHSFTSAEKFLELLSLKWNLPPPNNEVRSNSALFAQFEMSVLAPIRINIYGILKRWISDHSYDFKSNPGLTRLLSNFIENHMAKTFEKLADNLRTELKRIKTKRDTLASVQKQYLEKQIKEYENEDEEKANAPKPVYPSSFRKSFRNLVEVKVLDWSSIEIARQITLLESAIFQKIQPKECLGQAWNKNKIGAPNICEMIQRTNTVVLWVAHTILDNKKEEKRVKAIRKFIKIARELRRLNNFNGLKEIVGGLRSAPIARLKKAWSQVPKKHMEEYKELEKVVSTLKNYKEMRTIMKECTPPLIPFIGLYLTDLTFIEDGNKDYINEEKGIINFFKRQKLAFVIQGGIKRYQKEYDLKNVTELKSKLINMVHFNEDKLIELSMSFEPNNQTTQQ</sequence>
<dbReference type="AlphaFoldDB" id="D2VGJ4"/>
<accession>D2VGJ4</accession>
<dbReference type="OrthoDB" id="546434at2759"/>
<feature type="domain" description="DH" evidence="6">
    <location>
        <begin position="213"/>
        <end position="448"/>
    </location>
</feature>
<dbReference type="eggNOG" id="KOG3417">
    <property type="taxonomic scope" value="Eukaryota"/>
</dbReference>
<reference evidence="8 9" key="1">
    <citation type="journal article" date="2010" name="Cell">
        <title>The genome of Naegleria gruberi illuminates early eukaryotic versatility.</title>
        <authorList>
            <person name="Fritz-Laylin L.K."/>
            <person name="Prochnik S.E."/>
            <person name="Ginger M.L."/>
            <person name="Dacks J.B."/>
            <person name="Carpenter M.L."/>
            <person name="Field M.C."/>
            <person name="Kuo A."/>
            <person name="Paredez A."/>
            <person name="Chapman J."/>
            <person name="Pham J."/>
            <person name="Shu S."/>
            <person name="Neupane R."/>
            <person name="Cipriano M."/>
            <person name="Mancuso J."/>
            <person name="Tu H."/>
            <person name="Salamov A."/>
            <person name="Lindquist E."/>
            <person name="Shapiro H."/>
            <person name="Lucas S."/>
            <person name="Grigoriev I.V."/>
            <person name="Cande W.Z."/>
            <person name="Fulton C."/>
            <person name="Rokhsar D.S."/>
            <person name="Dawson S.C."/>
        </authorList>
    </citation>
    <scope>NUCLEOTIDE SEQUENCE [LARGE SCALE GENOMIC DNA]</scope>
    <source>
        <strain evidence="8 9">NEG-M</strain>
    </source>
</reference>
<organism evidence="9">
    <name type="scientific">Naegleria gruberi</name>
    <name type="common">Amoeba</name>
    <dbReference type="NCBI Taxonomy" id="5762"/>
    <lineage>
        <taxon>Eukaryota</taxon>
        <taxon>Discoba</taxon>
        <taxon>Heterolobosea</taxon>
        <taxon>Tetramitia</taxon>
        <taxon>Eutetramitia</taxon>
        <taxon>Vahlkampfiidae</taxon>
        <taxon>Naegleria</taxon>
    </lineage>
</organism>
<evidence type="ECO:0000313" key="9">
    <source>
        <dbReference type="Proteomes" id="UP000006671"/>
    </source>
</evidence>
<feature type="domain" description="N-terminal Ras-GEF" evidence="7">
    <location>
        <begin position="670"/>
        <end position="805"/>
    </location>
</feature>
<dbReference type="GO" id="GO:0005085">
    <property type="term" value="F:guanyl-nucleotide exchange factor activity"/>
    <property type="evidence" value="ECO:0007669"/>
    <property type="project" value="UniProtKB-KW"/>
</dbReference>
<dbReference type="GO" id="GO:0005886">
    <property type="term" value="C:plasma membrane"/>
    <property type="evidence" value="ECO:0007669"/>
    <property type="project" value="TreeGrafter"/>
</dbReference>
<dbReference type="RefSeq" id="XP_002676820.1">
    <property type="nucleotide sequence ID" value="XM_002676774.1"/>
</dbReference>
<feature type="domain" description="Ras-GEF" evidence="5">
    <location>
        <begin position="861"/>
        <end position="1092"/>
    </location>
</feature>
<dbReference type="InterPro" id="IPR008937">
    <property type="entry name" value="Ras-like_GEF"/>
</dbReference>
<dbReference type="VEuPathDB" id="AmoebaDB:NAEGRDRAFT_68000"/>
<dbReference type="InParanoid" id="D2VGJ4"/>
<dbReference type="PROSITE" id="PS50010">
    <property type="entry name" value="DH_2"/>
    <property type="match status" value="1"/>
</dbReference>
<evidence type="ECO:0000256" key="1">
    <source>
        <dbReference type="ARBA" id="ARBA00022658"/>
    </source>
</evidence>
<dbReference type="InterPro" id="IPR000219">
    <property type="entry name" value="DH_dom"/>
</dbReference>
<feature type="region of interest" description="Disordered" evidence="4">
    <location>
        <begin position="54"/>
        <end position="104"/>
    </location>
</feature>
<keyword evidence="1 2" id="KW-0344">Guanine-nucleotide releasing factor</keyword>
<dbReference type="SUPFAM" id="SSF50729">
    <property type="entry name" value="PH domain-like"/>
    <property type="match status" value="1"/>
</dbReference>
<dbReference type="EMBL" id="GG738870">
    <property type="protein sequence ID" value="EFC44076.1"/>
    <property type="molecule type" value="Genomic_DNA"/>
</dbReference>
<dbReference type="SMART" id="SM00147">
    <property type="entry name" value="RasGEF"/>
    <property type="match status" value="1"/>
</dbReference>
<dbReference type="Gene3D" id="1.10.840.10">
    <property type="entry name" value="Ras guanine-nucleotide exchange factors catalytic domain"/>
    <property type="match status" value="1"/>
</dbReference>